<feature type="domain" description="VWFC" evidence="5">
    <location>
        <begin position="1085"/>
        <end position="1150"/>
    </location>
</feature>
<feature type="domain" description="VWFC" evidence="5">
    <location>
        <begin position="617"/>
        <end position="682"/>
    </location>
</feature>
<proteinExistence type="predicted"/>
<dbReference type="PANTHER" id="PTHR46698">
    <property type="entry name" value="CROSSVEINLESS 2"/>
    <property type="match status" value="1"/>
</dbReference>
<dbReference type="PROSITE" id="PS01208">
    <property type="entry name" value="VWFC_1"/>
    <property type="match status" value="2"/>
</dbReference>
<evidence type="ECO:0000259" key="5">
    <source>
        <dbReference type="PROSITE" id="PS50184"/>
    </source>
</evidence>
<evidence type="ECO:0000313" key="8">
    <source>
        <dbReference type="RefSeq" id="XP_035828904.1"/>
    </source>
</evidence>
<dbReference type="RefSeq" id="XP_035828904.1">
    <property type="nucleotide sequence ID" value="XM_035973011.1"/>
</dbReference>
<organism evidence="7 8">
    <name type="scientific">Aplysia californica</name>
    <name type="common">California sea hare</name>
    <dbReference type="NCBI Taxonomy" id="6500"/>
    <lineage>
        <taxon>Eukaryota</taxon>
        <taxon>Metazoa</taxon>
        <taxon>Spiralia</taxon>
        <taxon>Lophotrochozoa</taxon>
        <taxon>Mollusca</taxon>
        <taxon>Gastropoda</taxon>
        <taxon>Heterobranchia</taxon>
        <taxon>Euthyneura</taxon>
        <taxon>Tectipleura</taxon>
        <taxon>Aplysiida</taxon>
        <taxon>Aplysioidea</taxon>
        <taxon>Aplysiidae</taxon>
        <taxon>Aplysia</taxon>
    </lineage>
</organism>
<dbReference type="InterPro" id="IPR003582">
    <property type="entry name" value="ShKT_dom"/>
</dbReference>
<keyword evidence="4" id="KW-1015">Disulfide bond</keyword>
<dbReference type="PROSITE" id="PS51670">
    <property type="entry name" value="SHKT"/>
    <property type="match status" value="1"/>
</dbReference>
<dbReference type="SUPFAM" id="SSF57603">
    <property type="entry name" value="FnI-like domain"/>
    <property type="match status" value="2"/>
</dbReference>
<dbReference type="Pfam" id="PF01549">
    <property type="entry name" value="ShK"/>
    <property type="match status" value="3"/>
</dbReference>
<keyword evidence="2" id="KW-0964">Secreted</keyword>
<evidence type="ECO:0000256" key="1">
    <source>
        <dbReference type="ARBA" id="ARBA00004613"/>
    </source>
</evidence>
<feature type="disulfide bond" evidence="4">
    <location>
        <begin position="1410"/>
        <end position="1444"/>
    </location>
</feature>
<dbReference type="InterPro" id="IPR001007">
    <property type="entry name" value="VWF_dom"/>
</dbReference>
<dbReference type="SMART" id="SM00254">
    <property type="entry name" value="ShKT"/>
    <property type="match status" value="3"/>
</dbReference>
<name>A0ABM1W2L1_APLCA</name>
<evidence type="ECO:0000259" key="6">
    <source>
        <dbReference type="PROSITE" id="PS51670"/>
    </source>
</evidence>
<dbReference type="SMART" id="SM00214">
    <property type="entry name" value="VWC"/>
    <property type="match status" value="15"/>
</dbReference>
<feature type="domain" description="VWFC" evidence="5">
    <location>
        <begin position="1801"/>
        <end position="1871"/>
    </location>
</feature>
<evidence type="ECO:0000313" key="7">
    <source>
        <dbReference type="Proteomes" id="UP000694888"/>
    </source>
</evidence>
<dbReference type="InterPro" id="IPR052424">
    <property type="entry name" value="Kielin_Chordin-BMP_Reg"/>
</dbReference>
<keyword evidence="7" id="KW-1185">Reference proteome</keyword>
<evidence type="ECO:0000256" key="3">
    <source>
        <dbReference type="ARBA" id="ARBA00022729"/>
    </source>
</evidence>
<dbReference type="GeneID" id="101847773"/>
<dbReference type="SMART" id="SM00215">
    <property type="entry name" value="VWC_out"/>
    <property type="match status" value="4"/>
</dbReference>
<comment type="caution">
    <text evidence="4">Lacks conserved residue(s) required for the propagation of feature annotation.</text>
</comment>
<comment type="subcellular location">
    <subcellularLocation>
        <location evidence="1">Secreted</location>
    </subcellularLocation>
</comment>
<feature type="domain" description="ShKT" evidence="6">
    <location>
        <begin position="1410"/>
        <end position="1444"/>
    </location>
</feature>
<feature type="domain" description="VWFC" evidence="5">
    <location>
        <begin position="408"/>
        <end position="472"/>
    </location>
</feature>
<keyword evidence="3" id="KW-0732">Signal</keyword>
<reference evidence="8" key="1">
    <citation type="submission" date="2025-08" db="UniProtKB">
        <authorList>
            <consortium name="RefSeq"/>
        </authorList>
    </citation>
    <scope>IDENTIFICATION</scope>
</reference>
<sequence length="1885" mass="204740">MPCTRLSNVCVYNGRQYKRSVTWKDGCGVTCTCTDPVNNKYSCTDKCNKFEKVPANCAITKDADNCCDVATCYDPASLPTFQPPVTIISGVTISPDVQPSKSSTPVCRYNGQMLTEGQVYQDDNCRETCVCEDAANNYVSCVPRCMTYKANPSCELLPDPADPQCCQIPKCSAQDPLNPQGVTGGYTVVATPPTLAPPPTKPTSVPNEPTPVVVTLPRAGCYFKRRVYNQGEKWQDDCKNCECTDEVNNVYKCTSMCPSYPDLPPYCTYVYDSMNPCCKKPQCNVPAPPTQYPGQTTLIPPTPDYCMDKGVSHMEGDSWDEGCSSVLTCEDAASNAISKRDKCAKTQPPQPGCRLETDPRSPCCQILTCEEPNTNDPLKVVQGVPGKVTGSSKPPQSSNPLVPRTLGCFMKRRVYRQGESWDDGCSYRCTCEDEVTGDYSCDERCPPLPDLPSTCSLVVDPRDSCCQVASCTPPSDLVPDLVTVTPNPLNPGAPTVQMLAPPIKGVCLYKGQYLRRGQVYYDGDCDKVCTCEDVDNNLVRCRDVCAKIAPSAGCTLIPDPDNPTCCQVEECPLPPTLTPPSKPDYQRPPMNKPQVIYGSPAPMTIVGDGPRPVTTYTSCLYNGKSYKQGETWDDGCDFYCECVNATTATHRCNKRCPTVLPRAECVLAEDPNDPCCQTLFCDFVNPDPFPSGIPSTVKVIQPNKPQISSPYIIPGDPSSVVIVQPNAKTNPQLGFCLYNGAQYLQSQRWNVKCDQTCTCVNATSGVYSCVDRCPAYEPAAGCQLRTSPTDACCLVQDCGPNYLDPVFQVTPDPSKAPVTYKPDFVQPGEVAIRPGNPPTYIKTINSPVVPGASSDQIRIQRTKCIAEDGHFYSQGESWNTASERCVCIDAAANKAQCTQRCGDYYFLPNGCRMDVDPNNAPCRIAICPVSSMQSTVPYTPGPTITTQSTTNIVTAVQPYNPTCVYKDGTAYHRNEAWTDGCQSCRCVDPNGNNYQCTRSCPAIKDLPEYCVMVMDFANPCCQKVSCTKNGVSLTPLLVDPVTHTSPALDPSKTNVIPIVTHPVITGHGDPANVSPSVLRQYGGSNACVYKGRLYRPGKSWEDGCEQSCTCENNSRGMYTCIQICGLEPPVPSYCRKVRIPGQCCDTITCEIPKVGQYVPSSTISQLLPGVIPQLVPGDTTLTVLPNEAPTTTLTVPGGGYTVTDTQIQKITNRCVKDNKAYKQGETWQEGCDITCECIEEATGFYQCTHKCPIYDNAKAGCVLTIIPGQCCKRLICNDPDTGLTFDPILHPRDDYIVYGRYPEGFSGFRPYYVPSGVSTSFMGCYFNGKVYAEGQSWQDKCNYECTCLDGHKHTMQCKSMCYSYSHIPSACTLSASNNHCCQEVLCPTSLGGITPTPVMRPGLNISEGNCVDTISNCEDYTVEACGPNYAVWAKKYCPRFCGLCPNAPLQVLTCVDREKNCNAYGQAACSSPDTKMWMHRNCYRTCGYCNSCQDVDDACGQLNHLTCTGVWAPWARQMCAKTCNYCSSGSSSSTTGTTGSAAVPSGWMLLMKGVSGVPGDLYSLWSQTGGLNEDQALAKVLTNQYLGHYKSSLADSFGSCDFSKIRVGVYNNGVERGYVIFNAHGATKQNVFDPSRILSSTWNDVRSSSSHFSLPKSSTTGREFSLGKSQSSCSGQGWLFVSTSSSCSYESGANSFYFSPSTGAVEYKDMVQGDVIAVMAQGGSCTSQSVTSAQGCRYLNKYYKIGETWTEGCENDCQCIALNSTHTAVQCHNKCPQYKDVPKNCQMVKSPGSCCSTPVCSGCVDPKNPAKVYREGERWRDGCESDCTCLASSTISCQAVCLTMTLTPAQNATCTYPTPAPGKCCALPSCPGLIFQIPDANKKDY</sequence>
<feature type="domain" description="VWFC" evidence="5">
    <location>
        <begin position="105"/>
        <end position="172"/>
    </location>
</feature>
<dbReference type="PANTHER" id="PTHR46698:SF3">
    <property type="entry name" value="TENECTIN ISOFORM 1-RELATED"/>
    <property type="match status" value="1"/>
</dbReference>
<gene>
    <name evidence="8" type="primary">LOC101847773</name>
</gene>
<evidence type="ECO:0000256" key="4">
    <source>
        <dbReference type="PROSITE-ProRule" id="PRU01005"/>
    </source>
</evidence>
<accession>A0ABM1W2L1</accession>
<feature type="domain" description="VWFC" evidence="5">
    <location>
        <begin position="1212"/>
        <end position="1277"/>
    </location>
</feature>
<protein>
    <submittedName>
        <fullName evidence="8">Uncharacterized protein LOC101847773</fullName>
    </submittedName>
</protein>
<dbReference type="PROSITE" id="PS50184">
    <property type="entry name" value="VWFC_2"/>
    <property type="match status" value="6"/>
</dbReference>
<dbReference type="Proteomes" id="UP000694888">
    <property type="component" value="Unplaced"/>
</dbReference>
<evidence type="ECO:0000256" key="2">
    <source>
        <dbReference type="ARBA" id="ARBA00022525"/>
    </source>
</evidence>